<feature type="transmembrane region" description="Helical" evidence="10">
    <location>
        <begin position="397"/>
        <end position="416"/>
    </location>
</feature>
<feature type="transmembrane region" description="Helical" evidence="10">
    <location>
        <begin position="631"/>
        <end position="650"/>
    </location>
</feature>
<evidence type="ECO:0000256" key="10">
    <source>
        <dbReference type="SAM" id="Phobius"/>
    </source>
</evidence>
<accession>A0A9P6GD92</accession>
<dbReference type="GO" id="GO:0006882">
    <property type="term" value="P:intracellular zinc ion homeostasis"/>
    <property type="evidence" value="ECO:0007669"/>
    <property type="project" value="InterPro"/>
</dbReference>
<keyword evidence="5 10" id="KW-1133">Transmembrane helix</keyword>
<gene>
    <name evidence="12" type="ORF">PMIN01_08567</name>
</gene>
<feature type="transmembrane region" description="Helical" evidence="10">
    <location>
        <begin position="275"/>
        <end position="293"/>
    </location>
</feature>
<protein>
    <recommendedName>
        <fullName evidence="8">Zinc transporter</fullName>
    </recommendedName>
</protein>
<keyword evidence="6 8" id="KW-0406">Ion transport</keyword>
<comment type="function">
    <text evidence="8">Functions as a zinc transporter.</text>
</comment>
<dbReference type="Proteomes" id="UP000756921">
    <property type="component" value="Unassembled WGS sequence"/>
</dbReference>
<dbReference type="GO" id="GO:0005789">
    <property type="term" value="C:endoplasmic reticulum membrane"/>
    <property type="evidence" value="ECO:0007669"/>
    <property type="project" value="UniProtKB-SubCell"/>
</dbReference>
<evidence type="ECO:0000313" key="13">
    <source>
        <dbReference type="Proteomes" id="UP000756921"/>
    </source>
</evidence>
<dbReference type="InterPro" id="IPR058533">
    <property type="entry name" value="Cation_efflux_TM"/>
</dbReference>
<dbReference type="InterPro" id="IPR027469">
    <property type="entry name" value="Cation_efflux_TMD_sf"/>
</dbReference>
<feature type="compositionally biased region" description="Polar residues" evidence="9">
    <location>
        <begin position="37"/>
        <end position="50"/>
    </location>
</feature>
<keyword evidence="8" id="KW-0256">Endoplasmic reticulum</keyword>
<dbReference type="Gene3D" id="1.20.1510.10">
    <property type="entry name" value="Cation efflux protein transmembrane domain"/>
    <property type="match status" value="1"/>
</dbReference>
<keyword evidence="13" id="KW-1185">Reference proteome</keyword>
<evidence type="ECO:0000256" key="9">
    <source>
        <dbReference type="SAM" id="MobiDB-lite"/>
    </source>
</evidence>
<sequence>MASTYALPIDNASPARGHGHSHSHSHSHYAAHHSAPWTVQMNGASPSRVQSHAGGAHRHARSEMNGQLYTQELSPYGHQHNQSHDPGHSHSRSTDSTYTLKPFTNGRPKGRPRGESDLGRPGGGKSAAAKQAFPPIDEHPAAFPTQSCETRSWLELPEALTALLVPLPYVFASLAYFNAVSQTRKTPTSLADAVADSNGLEYPGGGRLLHACTLSSATLLLVGLISKFRLATDEPLDRRKEPKEAGCFHPSLVLRASLYALGVMLPFYATMQLGGATTALFLLVAFTAGLGGLDQKPGKQSAWDNTRRTLRTRTTTYAALLIAMVVRSVTAAETVGVILGFIALAISIFVIPPPLPTTGWSLMTSQPHNDWTTQTSTRASLPKPSSPLISTTLDTDLTLATGLVLTCFTVIFAQFSSAAPSLSHHALLLSTLSIASATASVYLSSPNALRSPKKSGLAIGGLLTALFAQFEHQAWHTYVAFAVVLGATAFDTRASAHSRASSHDHSHATHRHSHSHDHDHDHGHDHHLHGNHSKVSAFIIARCTSGSIIHSVMIEKDSRRIAYFGVLNLSFMMVQFFYGYVSGSLGLLTDSIHMLFDCAGLAVGLAAAVMSKWRPNAAFPYGYGKVDTLSGFANGVFLLLVSVEICFDAFERLWEGHELRRLNELLIVSVLGFLVNIVGLTAFGHAHHGHGHDHSHDHGDHGHGHGHSHDNENMQGIFLHILADALGSVAVIISTLLTKYYGWSGWDPIASCIIAILIFLSAIPLVKSAGMRLMLSLPADVEYGIRNTLQELSSLRGVVGYAVPKFWMEDEGAAHAEVHAHEHEKCDHDAAHGNGHVHSHAEHDHDHDHSDHGHSHSHSHPTHDHDHSHDHHDHDHDHDHAPHGQRILGAIHIIAARGADVEDVRERTKQFLKGNGMHVVLHVEREGEGNCWCGGGNKSN</sequence>
<evidence type="ECO:0000259" key="11">
    <source>
        <dbReference type="Pfam" id="PF01545"/>
    </source>
</evidence>
<dbReference type="Pfam" id="PF01545">
    <property type="entry name" value="Cation_efflux"/>
    <property type="match status" value="1"/>
</dbReference>
<feature type="region of interest" description="Disordered" evidence="9">
    <location>
        <begin position="76"/>
        <end position="130"/>
    </location>
</feature>
<dbReference type="EMBL" id="WJXW01000009">
    <property type="protein sequence ID" value="KAF9732885.1"/>
    <property type="molecule type" value="Genomic_DNA"/>
</dbReference>
<feature type="transmembrane region" description="Helical" evidence="10">
    <location>
        <begin position="422"/>
        <end position="444"/>
    </location>
</feature>
<dbReference type="SUPFAM" id="SSF161111">
    <property type="entry name" value="Cation efflux protein transmembrane domain-like"/>
    <property type="match status" value="1"/>
</dbReference>
<comment type="subcellular location">
    <subcellularLocation>
        <location evidence="8">Endoplasmic reticulum membrane</location>
        <topology evidence="8">Multi-pass membrane protein</topology>
    </subcellularLocation>
    <subcellularLocation>
        <location evidence="1">Membrane</location>
        <topology evidence="1">Multi-pass membrane protein</topology>
    </subcellularLocation>
</comment>
<feature type="transmembrane region" description="Helical" evidence="10">
    <location>
        <begin position="665"/>
        <end position="686"/>
    </location>
</feature>
<evidence type="ECO:0000313" key="12">
    <source>
        <dbReference type="EMBL" id="KAF9732885.1"/>
    </source>
</evidence>
<evidence type="ECO:0000256" key="8">
    <source>
        <dbReference type="RuleBase" id="RU369017"/>
    </source>
</evidence>
<keyword evidence="3 8" id="KW-0813">Transport</keyword>
<evidence type="ECO:0000256" key="5">
    <source>
        <dbReference type="ARBA" id="ARBA00022989"/>
    </source>
</evidence>
<keyword evidence="4 10" id="KW-0812">Transmembrane</keyword>
<feature type="transmembrane region" description="Helical" evidence="10">
    <location>
        <begin position="717"/>
        <end position="742"/>
    </location>
</feature>
<reference evidence="12" key="1">
    <citation type="journal article" date="2020" name="Mol. Plant Microbe Interact.">
        <title>Genome Sequence of the Biocontrol Agent Coniothyrium minitans strain Conio (IMI 134523).</title>
        <authorList>
            <person name="Patel D."/>
            <person name="Shittu T.A."/>
            <person name="Baroncelli R."/>
            <person name="Muthumeenakshi S."/>
            <person name="Osborne T.H."/>
            <person name="Janganan T.K."/>
            <person name="Sreenivasaprasad S."/>
        </authorList>
    </citation>
    <scope>NUCLEOTIDE SEQUENCE</scope>
    <source>
        <strain evidence="12">Conio</strain>
    </source>
</reference>
<organism evidence="12 13">
    <name type="scientific">Paraphaeosphaeria minitans</name>
    <dbReference type="NCBI Taxonomy" id="565426"/>
    <lineage>
        <taxon>Eukaryota</taxon>
        <taxon>Fungi</taxon>
        <taxon>Dikarya</taxon>
        <taxon>Ascomycota</taxon>
        <taxon>Pezizomycotina</taxon>
        <taxon>Dothideomycetes</taxon>
        <taxon>Pleosporomycetidae</taxon>
        <taxon>Pleosporales</taxon>
        <taxon>Massarineae</taxon>
        <taxon>Didymosphaeriaceae</taxon>
        <taxon>Paraphaeosphaeria</taxon>
    </lineage>
</organism>
<feature type="compositionally biased region" description="Basic residues" evidence="9">
    <location>
        <begin position="17"/>
        <end position="31"/>
    </location>
</feature>
<dbReference type="GO" id="GO:0031410">
    <property type="term" value="C:cytoplasmic vesicle"/>
    <property type="evidence" value="ECO:0007669"/>
    <property type="project" value="TreeGrafter"/>
</dbReference>
<comment type="similarity">
    <text evidence="2 8">Belongs to the cation diffusion facilitator (CDF) transporter (TC 2.A.4) family. SLC30A subfamily.</text>
</comment>
<dbReference type="AlphaFoldDB" id="A0A9P6GD92"/>
<feature type="region of interest" description="Disordered" evidence="9">
    <location>
        <begin position="828"/>
        <end position="882"/>
    </location>
</feature>
<feature type="transmembrane region" description="Helical" evidence="10">
    <location>
        <begin position="748"/>
        <end position="766"/>
    </location>
</feature>
<feature type="domain" description="Cation efflux protein transmembrane" evidence="11">
    <location>
        <begin position="563"/>
        <end position="774"/>
    </location>
</feature>
<dbReference type="GO" id="GO:1904257">
    <property type="term" value="P:zinc ion import into Golgi lumen"/>
    <property type="evidence" value="ECO:0007669"/>
    <property type="project" value="TreeGrafter"/>
</dbReference>
<dbReference type="FunFam" id="1.20.1510.10:FF:000014">
    <property type="entry name" value="Cation efflux protein/ zinc transporter"/>
    <property type="match status" value="1"/>
</dbReference>
<name>A0A9P6GD92_9PLEO</name>
<dbReference type="NCBIfam" id="TIGR01297">
    <property type="entry name" value="CDF"/>
    <property type="match status" value="1"/>
</dbReference>
<feature type="transmembrane region" description="Helical" evidence="10">
    <location>
        <begin position="561"/>
        <end position="580"/>
    </location>
</feature>
<feature type="compositionally biased region" description="Basic and acidic residues" evidence="9">
    <location>
        <begin position="861"/>
        <end position="882"/>
    </location>
</feature>
<dbReference type="PANTHER" id="PTHR45755:SF4">
    <property type="entry name" value="ZINC TRANSPORTER 7"/>
    <property type="match status" value="1"/>
</dbReference>
<feature type="region of interest" description="Disordered" evidence="9">
    <location>
        <begin position="500"/>
        <end position="530"/>
    </location>
</feature>
<keyword evidence="7 10" id="KW-0472">Membrane</keyword>
<dbReference type="GO" id="GO:0005794">
    <property type="term" value="C:Golgi apparatus"/>
    <property type="evidence" value="ECO:0007669"/>
    <property type="project" value="TreeGrafter"/>
</dbReference>
<dbReference type="OrthoDB" id="78669at2759"/>
<dbReference type="PANTHER" id="PTHR45755">
    <property type="match status" value="1"/>
</dbReference>
<dbReference type="InterPro" id="IPR002524">
    <property type="entry name" value="Cation_efflux"/>
</dbReference>
<evidence type="ECO:0000256" key="7">
    <source>
        <dbReference type="ARBA" id="ARBA00023136"/>
    </source>
</evidence>
<feature type="transmembrane region" description="Helical" evidence="10">
    <location>
        <begin position="314"/>
        <end position="330"/>
    </location>
</feature>
<evidence type="ECO:0000256" key="2">
    <source>
        <dbReference type="ARBA" id="ARBA00008873"/>
    </source>
</evidence>
<proteinExistence type="inferred from homology"/>
<comment type="caution">
    <text evidence="12">The sequence shown here is derived from an EMBL/GenBank/DDBJ whole genome shotgun (WGS) entry which is preliminary data.</text>
</comment>
<dbReference type="InterPro" id="IPR045316">
    <property type="entry name" value="Msc2-like"/>
</dbReference>
<evidence type="ECO:0000256" key="1">
    <source>
        <dbReference type="ARBA" id="ARBA00004141"/>
    </source>
</evidence>
<evidence type="ECO:0000256" key="3">
    <source>
        <dbReference type="ARBA" id="ARBA00022448"/>
    </source>
</evidence>
<evidence type="ECO:0000256" key="6">
    <source>
        <dbReference type="ARBA" id="ARBA00023065"/>
    </source>
</evidence>
<dbReference type="GO" id="GO:0005385">
    <property type="term" value="F:zinc ion transmembrane transporter activity"/>
    <property type="evidence" value="ECO:0007669"/>
    <property type="project" value="UniProtKB-UniRule"/>
</dbReference>
<feature type="compositionally biased region" description="Basic and acidic residues" evidence="9">
    <location>
        <begin position="839"/>
        <end position="854"/>
    </location>
</feature>
<feature type="region of interest" description="Disordered" evidence="9">
    <location>
        <begin position="1"/>
        <end position="60"/>
    </location>
</feature>
<evidence type="ECO:0000256" key="4">
    <source>
        <dbReference type="ARBA" id="ARBA00022692"/>
    </source>
</evidence>